<evidence type="ECO:0000313" key="1">
    <source>
        <dbReference type="EMBL" id="KAG0445282.1"/>
    </source>
</evidence>
<reference evidence="1 2" key="1">
    <citation type="journal article" date="2020" name="Cell">
        <title>Large-Scale Comparative Analyses of Tick Genomes Elucidate Their Genetic Diversity and Vector Capacities.</title>
        <authorList>
            <consortium name="Tick Genome and Microbiome Consortium (TIGMIC)"/>
            <person name="Jia N."/>
            <person name="Wang J."/>
            <person name="Shi W."/>
            <person name="Du L."/>
            <person name="Sun Y."/>
            <person name="Zhan W."/>
            <person name="Jiang J.F."/>
            <person name="Wang Q."/>
            <person name="Zhang B."/>
            <person name="Ji P."/>
            <person name="Bell-Sakyi L."/>
            <person name="Cui X.M."/>
            <person name="Yuan T.T."/>
            <person name="Jiang B.G."/>
            <person name="Yang W.F."/>
            <person name="Lam T.T."/>
            <person name="Chang Q.C."/>
            <person name="Ding S.J."/>
            <person name="Wang X.J."/>
            <person name="Zhu J.G."/>
            <person name="Ruan X.D."/>
            <person name="Zhao L."/>
            <person name="Wei J.T."/>
            <person name="Ye R.Z."/>
            <person name="Que T.C."/>
            <person name="Du C.H."/>
            <person name="Zhou Y.H."/>
            <person name="Cheng J.X."/>
            <person name="Dai P.F."/>
            <person name="Guo W.B."/>
            <person name="Han X.H."/>
            <person name="Huang E.J."/>
            <person name="Li L.F."/>
            <person name="Wei W."/>
            <person name="Gao Y.C."/>
            <person name="Liu J.Z."/>
            <person name="Shao H.Z."/>
            <person name="Wang X."/>
            <person name="Wang C.C."/>
            <person name="Yang T.C."/>
            <person name="Huo Q.B."/>
            <person name="Li W."/>
            <person name="Chen H.Y."/>
            <person name="Chen S.E."/>
            <person name="Zhou L.G."/>
            <person name="Ni X.B."/>
            <person name="Tian J.H."/>
            <person name="Sheng Y."/>
            <person name="Liu T."/>
            <person name="Pan Y.S."/>
            <person name="Xia L.Y."/>
            <person name="Li J."/>
            <person name="Zhao F."/>
            <person name="Cao W.C."/>
        </authorList>
    </citation>
    <scope>NUCLEOTIDE SEQUENCE [LARGE SCALE GENOMIC DNA]</scope>
    <source>
        <strain evidence="1">Iper-2018</strain>
    </source>
</reference>
<keyword evidence="2" id="KW-1185">Reference proteome</keyword>
<accession>A0AC60R1C9</accession>
<sequence>MWWFSVASPPPQSPVPLLIPVSKRPSAPLFQSTKPAASHQSRRLPRLQSSMRPPGSLSRRVLNLPFLQASSEPRYILEKEHRIAPTVLLATARVVEKEGETEPHLRMKRSGPSSLCGYSPIAVNVMSPEERHDALMLDEIQLKRGLVYDASCGRLPLRAIHRVQAALADALAVAVGRAISQSLHPGTSAPQPGPSTQPPPVAAFGGLRLQPNSNTQSAFSTTTTSDTWQMGTQVEYQSHPATHAAAAAPPEPRVFAPYAAASDPGRFFVQPEVSYNPYTAYNPQVAGRQRVFTVLDPPTKRDIAEAFVHVQQAARHSQHIGRREVAELQLLECFVQIFASGSPPRNKLRIFDRVRLLYHVAQSGWGAALEGYADPSASLLLGPPVPPRRPTTNRASSTDRGTSPPRTTRPTTRSTQRQPKSPKKPKK</sequence>
<protein>
    <submittedName>
        <fullName evidence="1">Uncharacterized protein</fullName>
    </submittedName>
</protein>
<name>A0AC60R1C9_IXOPE</name>
<dbReference type="Proteomes" id="UP000805193">
    <property type="component" value="Unassembled WGS sequence"/>
</dbReference>
<proteinExistence type="predicted"/>
<evidence type="ECO:0000313" key="2">
    <source>
        <dbReference type="Proteomes" id="UP000805193"/>
    </source>
</evidence>
<gene>
    <name evidence="1" type="ORF">HPB47_017389</name>
</gene>
<dbReference type="EMBL" id="JABSTQ010000628">
    <property type="protein sequence ID" value="KAG0445282.1"/>
    <property type="molecule type" value="Genomic_DNA"/>
</dbReference>
<comment type="caution">
    <text evidence="1">The sequence shown here is derived from an EMBL/GenBank/DDBJ whole genome shotgun (WGS) entry which is preliminary data.</text>
</comment>
<organism evidence="1 2">
    <name type="scientific">Ixodes persulcatus</name>
    <name type="common">Taiga tick</name>
    <dbReference type="NCBI Taxonomy" id="34615"/>
    <lineage>
        <taxon>Eukaryota</taxon>
        <taxon>Metazoa</taxon>
        <taxon>Ecdysozoa</taxon>
        <taxon>Arthropoda</taxon>
        <taxon>Chelicerata</taxon>
        <taxon>Arachnida</taxon>
        <taxon>Acari</taxon>
        <taxon>Parasitiformes</taxon>
        <taxon>Ixodida</taxon>
        <taxon>Ixodoidea</taxon>
        <taxon>Ixodidae</taxon>
        <taxon>Ixodinae</taxon>
        <taxon>Ixodes</taxon>
    </lineage>
</organism>